<sequence>MGWAGCWLVSVVWLIPCVGVMVVVGPISLRFRGIWVNIIPNSSHAYCIAGSVTGL</sequence>
<accession>A0A0A9APH6</accession>
<proteinExistence type="predicted"/>
<dbReference type="EMBL" id="GBRH01247055">
    <property type="protein sequence ID" value="JAD50840.1"/>
    <property type="molecule type" value="Transcribed_RNA"/>
</dbReference>
<keyword evidence="1" id="KW-1133">Transmembrane helix</keyword>
<reference evidence="2" key="2">
    <citation type="journal article" date="2015" name="Data Brief">
        <title>Shoot transcriptome of the giant reed, Arundo donax.</title>
        <authorList>
            <person name="Barrero R.A."/>
            <person name="Guerrero F.D."/>
            <person name="Moolhuijzen P."/>
            <person name="Goolsby J.A."/>
            <person name="Tidwell J."/>
            <person name="Bellgard S.E."/>
            <person name="Bellgard M.I."/>
        </authorList>
    </citation>
    <scope>NUCLEOTIDE SEQUENCE</scope>
    <source>
        <tissue evidence="2">Shoot tissue taken approximately 20 cm above the soil surface</tissue>
    </source>
</reference>
<keyword evidence="1" id="KW-0812">Transmembrane</keyword>
<reference evidence="2" key="1">
    <citation type="submission" date="2014-09" db="EMBL/GenBank/DDBJ databases">
        <authorList>
            <person name="Magalhaes I.L.F."/>
            <person name="Oliveira U."/>
            <person name="Santos F.R."/>
            <person name="Vidigal T.H.D.A."/>
            <person name="Brescovit A.D."/>
            <person name="Santos A.J."/>
        </authorList>
    </citation>
    <scope>NUCLEOTIDE SEQUENCE</scope>
    <source>
        <tissue evidence="2">Shoot tissue taken approximately 20 cm above the soil surface</tissue>
    </source>
</reference>
<evidence type="ECO:0000313" key="2">
    <source>
        <dbReference type="EMBL" id="JAD50840.1"/>
    </source>
</evidence>
<feature type="transmembrane region" description="Helical" evidence="1">
    <location>
        <begin position="6"/>
        <end position="29"/>
    </location>
</feature>
<protein>
    <submittedName>
        <fullName evidence="2">Uncharacterized protein</fullName>
    </submittedName>
</protein>
<evidence type="ECO:0000256" key="1">
    <source>
        <dbReference type="SAM" id="Phobius"/>
    </source>
</evidence>
<organism evidence="2">
    <name type="scientific">Arundo donax</name>
    <name type="common">Giant reed</name>
    <name type="synonym">Donax arundinaceus</name>
    <dbReference type="NCBI Taxonomy" id="35708"/>
    <lineage>
        <taxon>Eukaryota</taxon>
        <taxon>Viridiplantae</taxon>
        <taxon>Streptophyta</taxon>
        <taxon>Embryophyta</taxon>
        <taxon>Tracheophyta</taxon>
        <taxon>Spermatophyta</taxon>
        <taxon>Magnoliopsida</taxon>
        <taxon>Liliopsida</taxon>
        <taxon>Poales</taxon>
        <taxon>Poaceae</taxon>
        <taxon>PACMAD clade</taxon>
        <taxon>Arundinoideae</taxon>
        <taxon>Arundineae</taxon>
        <taxon>Arundo</taxon>
    </lineage>
</organism>
<name>A0A0A9APH6_ARUDO</name>
<keyword evidence="1" id="KW-0472">Membrane</keyword>
<dbReference type="AlphaFoldDB" id="A0A0A9APH6"/>